<dbReference type="Proteomes" id="UP000002572">
    <property type="component" value="Chromosome"/>
</dbReference>
<gene>
    <name evidence="2" type="ordered locus">Selin_0400</name>
</gene>
<dbReference type="OrthoDB" id="9783873at2"/>
<proteinExistence type="predicted"/>
<keyword evidence="3" id="KW-1185">Reference proteome</keyword>
<feature type="domain" description="DUF2779" evidence="1">
    <location>
        <begin position="294"/>
        <end position="416"/>
    </location>
</feature>
<dbReference type="AlphaFoldDB" id="E6W028"/>
<organism evidence="2 3">
    <name type="scientific">Desulfurispirillum indicum (strain ATCC BAA-1389 / DSM 22839 / S5)</name>
    <dbReference type="NCBI Taxonomy" id="653733"/>
    <lineage>
        <taxon>Bacteria</taxon>
        <taxon>Pseudomonadati</taxon>
        <taxon>Chrysiogenota</taxon>
        <taxon>Chrysiogenia</taxon>
        <taxon>Chrysiogenales</taxon>
        <taxon>Chrysiogenaceae</taxon>
        <taxon>Desulfurispirillum</taxon>
    </lineage>
</organism>
<dbReference type="KEGG" id="din:Selin_0400"/>
<evidence type="ECO:0000313" key="2">
    <source>
        <dbReference type="EMBL" id="ADU65154.1"/>
    </source>
</evidence>
<sequence>MQHLSKSRIIEHRQCARRLWLRVHRPDLDTQASTSAQSRMQAGTHAGEVACSLFPGGRMIEAEKLSDAIALTTDLLNRKPKPTLFEATFSHSRVLVRVDILQPVRGGYDIVEVKSSTEIQGYHLEDAAIQAWVCQQAGLPVKRTQLAHINKTFVYPGKQQYDGLFTFADITKDTDALLKQVPHWTKAAFATLNEKSEPIIEPGKHCKEPFECPYVEHCAHEYKAAKYPPEDLGNQGNTINRLREQGYTDLRKVPKALLGNNKKHLRIWRACRSGKAELDPAAGEHLRSLAYPRYFLDFETIQFIVPTWKGTRPYQQIPFQWSCHKAGKNGTVSHTEFLDISGKDPSKPFLETLTPALGKRGPIFVYSHFERDRLKALAIRFPKYATDIEAILERMVDLLPLSRAHYYHPAMHGSWSIKAVLPTIAPELDYSALEGVQDGGEAQQAYLETIHRQTTGERKTELQQAMLAYCKLDTEALVKLVEYFEGH</sequence>
<dbReference type="HOGENOM" id="CLU_039162_0_0_0"/>
<reference evidence="2 3" key="1">
    <citation type="submission" date="2010-12" db="EMBL/GenBank/DDBJ databases">
        <title>Complete sequence of Desulfurispirillum indicum S5.</title>
        <authorList>
            <consortium name="US DOE Joint Genome Institute"/>
            <person name="Lucas S."/>
            <person name="Copeland A."/>
            <person name="Lapidus A."/>
            <person name="Cheng J.-F."/>
            <person name="Goodwin L."/>
            <person name="Pitluck S."/>
            <person name="Chertkov O."/>
            <person name="Held B."/>
            <person name="Detter J.C."/>
            <person name="Han C."/>
            <person name="Tapia R."/>
            <person name="Land M."/>
            <person name="Hauser L."/>
            <person name="Kyrpides N."/>
            <person name="Ivanova N."/>
            <person name="Mikhailova N."/>
            <person name="Haggblom M."/>
            <person name="Rauschenbach I."/>
            <person name="Bini E."/>
            <person name="Woyke T."/>
        </authorList>
    </citation>
    <scope>NUCLEOTIDE SEQUENCE [LARGE SCALE GENOMIC DNA]</scope>
    <source>
        <strain evidence="3">ATCC BAA-1389 / DSM 22839 / S5</strain>
    </source>
</reference>
<dbReference type="STRING" id="653733.Selin_0400"/>
<dbReference type="InterPro" id="IPR021301">
    <property type="entry name" value="DUF2779"/>
</dbReference>
<name>E6W028_DESIS</name>
<dbReference type="EMBL" id="CP002432">
    <property type="protein sequence ID" value="ADU65154.1"/>
    <property type="molecule type" value="Genomic_DNA"/>
</dbReference>
<dbReference type="InParanoid" id="E6W028"/>
<dbReference type="eggNOG" id="COG2251">
    <property type="taxonomic scope" value="Bacteria"/>
</dbReference>
<accession>E6W028</accession>
<dbReference type="Pfam" id="PF11074">
    <property type="entry name" value="DUF2779"/>
    <property type="match status" value="1"/>
</dbReference>
<evidence type="ECO:0000313" key="3">
    <source>
        <dbReference type="Proteomes" id="UP000002572"/>
    </source>
</evidence>
<dbReference type="RefSeq" id="WP_013505043.1">
    <property type="nucleotide sequence ID" value="NC_014836.1"/>
</dbReference>
<protein>
    <recommendedName>
        <fullName evidence="1">DUF2779 domain-containing protein</fullName>
    </recommendedName>
</protein>
<evidence type="ECO:0000259" key="1">
    <source>
        <dbReference type="Pfam" id="PF11074"/>
    </source>
</evidence>